<dbReference type="Proteomes" id="UP000190476">
    <property type="component" value="Chromosome I"/>
</dbReference>
<keyword evidence="2" id="KW-1185">Reference proteome</keyword>
<accession>A0A1U6IXC3</accession>
<evidence type="ECO:0000313" key="2">
    <source>
        <dbReference type="Proteomes" id="UP000190476"/>
    </source>
</evidence>
<keyword evidence="1" id="KW-0449">Lipoprotein</keyword>
<dbReference type="RefSeq" id="WP_079481071.1">
    <property type="nucleotide sequence ID" value="NZ_CBML010000006.1"/>
</dbReference>
<reference evidence="2" key="1">
    <citation type="submission" date="2017-03" db="EMBL/GenBank/DDBJ databases">
        <authorList>
            <person name="Falquet L."/>
            <person name="Falquet L."/>
        </authorList>
    </citation>
    <scope>NUCLEOTIDE SEQUENCE [LARGE SCALE GENOMIC DNA]</scope>
</reference>
<dbReference type="GeneID" id="66300732"/>
<dbReference type="AlphaFoldDB" id="A0A1U6IXC3"/>
<evidence type="ECO:0000313" key="1">
    <source>
        <dbReference type="EMBL" id="SLK12653.1"/>
    </source>
</evidence>
<protein>
    <submittedName>
        <fullName evidence="1">Putative Lipoprotein</fullName>
    </submittedName>
</protein>
<dbReference type="OrthoDB" id="6443639at2"/>
<organism evidence="1 2">
    <name type="scientific">Clostridium chauvoei JF4335</name>
    <dbReference type="NCBI Taxonomy" id="1351755"/>
    <lineage>
        <taxon>Bacteria</taxon>
        <taxon>Bacillati</taxon>
        <taxon>Bacillota</taxon>
        <taxon>Clostridia</taxon>
        <taxon>Eubacteriales</taxon>
        <taxon>Clostridiaceae</taxon>
        <taxon>Clostridium</taxon>
    </lineage>
</organism>
<gene>
    <name evidence="1" type="ORF">CCH01_03660</name>
</gene>
<dbReference type="EMBL" id="LT799839">
    <property type="protein sequence ID" value="SLK12653.1"/>
    <property type="molecule type" value="Genomic_DNA"/>
</dbReference>
<proteinExistence type="predicted"/>
<name>A0A1U6IXC3_9CLOT</name>
<sequence>MSLNKTFKFYKRILLFLLLIFSFDIFLDFDKTNLCDSNSTLLKNKILGLSPSSSPIMLNDLTEFEWDKVYSFSPYTTKKDIYETIGLNFNIAKTVSEGMNHMMFLNRDEVVCYLYGYPDETKYYISLDCSFYENGIGVAHFDDNILFDVSTSDSILTLTHIID</sequence>
<dbReference type="STRING" id="1351755.CCH01_03660"/>